<dbReference type="SMART" id="SM00651">
    <property type="entry name" value="Sm"/>
    <property type="match status" value="1"/>
</dbReference>
<evidence type="ECO:0000313" key="12">
    <source>
        <dbReference type="Proteomes" id="UP001057375"/>
    </source>
</evidence>
<feature type="domain" description="Sm" evidence="10">
    <location>
        <begin position="21"/>
        <end position="95"/>
    </location>
</feature>
<dbReference type="InterPro" id="IPR027248">
    <property type="entry name" value="Sm_D2"/>
</dbReference>
<dbReference type="GO" id="GO:1990904">
    <property type="term" value="C:ribonucleoprotein complex"/>
    <property type="evidence" value="ECO:0007669"/>
    <property type="project" value="UniProtKB-KW"/>
</dbReference>
<dbReference type="InterPro" id="IPR001163">
    <property type="entry name" value="Sm_dom_euk/arc"/>
</dbReference>
<gene>
    <name evidence="11" type="ORF">ADUPG1_013439</name>
</gene>
<evidence type="ECO:0000256" key="9">
    <source>
        <dbReference type="RuleBase" id="RU365051"/>
    </source>
</evidence>
<evidence type="ECO:0000256" key="6">
    <source>
        <dbReference type="ARBA" id="ARBA00023187"/>
    </source>
</evidence>
<keyword evidence="4" id="KW-0963">Cytoplasm</keyword>
<protein>
    <recommendedName>
        <fullName evidence="9">Small nuclear ribonucleoprotein Sm D2</fullName>
        <shortName evidence="9">Sm-D2</shortName>
    </recommendedName>
    <alternativeName>
        <fullName evidence="9">snRNP core protein D2</fullName>
    </alternativeName>
</protein>
<accession>A0ABQ5K3G3</accession>
<evidence type="ECO:0000313" key="11">
    <source>
        <dbReference type="EMBL" id="GKT26677.1"/>
    </source>
</evidence>
<keyword evidence="5 9" id="KW-0507">mRNA processing</keyword>
<keyword evidence="8 9" id="KW-0687">Ribonucleoprotein</keyword>
<sequence length="98" mass="11417">MSTIKKQPLSQEELLTVGPLRLLTESVTHNTKIAISLRNNHKMFANIRFFDKHFNMVLENVKETWVIRDGKQVHQRARFISKMFLRGDNVILVVKAAE</sequence>
<dbReference type="InterPro" id="IPR010920">
    <property type="entry name" value="LSM_dom_sf"/>
</dbReference>
<keyword evidence="7 9" id="KW-0539">Nucleus</keyword>
<keyword evidence="6 9" id="KW-0508">mRNA splicing</keyword>
<dbReference type="SUPFAM" id="SSF50182">
    <property type="entry name" value="Sm-like ribonucleoproteins"/>
    <property type="match status" value="1"/>
</dbReference>
<dbReference type="Proteomes" id="UP001057375">
    <property type="component" value="Unassembled WGS sequence"/>
</dbReference>
<evidence type="ECO:0000256" key="3">
    <source>
        <dbReference type="ARBA" id="ARBA00008146"/>
    </source>
</evidence>
<comment type="similarity">
    <text evidence="3 9">Belongs to the snRNP core protein family.</text>
</comment>
<evidence type="ECO:0000256" key="8">
    <source>
        <dbReference type="ARBA" id="ARBA00023274"/>
    </source>
</evidence>
<dbReference type="PANTHER" id="PTHR12777">
    <property type="entry name" value="SMALL NUCLEAR RIBONUCLEOPROTEIN SM D2"/>
    <property type="match status" value="1"/>
</dbReference>
<evidence type="ECO:0000256" key="1">
    <source>
        <dbReference type="ARBA" id="ARBA00004123"/>
    </source>
</evidence>
<evidence type="ECO:0000256" key="4">
    <source>
        <dbReference type="ARBA" id="ARBA00022490"/>
    </source>
</evidence>
<name>A0ABQ5K3G3_9EUKA</name>
<comment type="subcellular location">
    <subcellularLocation>
        <location evidence="2">Cytoplasm</location>
        <location evidence="2">Cytosol</location>
    </subcellularLocation>
    <subcellularLocation>
        <location evidence="1 9">Nucleus</location>
    </subcellularLocation>
</comment>
<dbReference type="Gene3D" id="2.30.30.100">
    <property type="match status" value="1"/>
</dbReference>
<dbReference type="EMBL" id="BQXS01012670">
    <property type="protein sequence ID" value="GKT26677.1"/>
    <property type="molecule type" value="Genomic_DNA"/>
</dbReference>
<evidence type="ECO:0000256" key="5">
    <source>
        <dbReference type="ARBA" id="ARBA00022664"/>
    </source>
</evidence>
<organism evidence="11 12">
    <name type="scientific">Aduncisulcus paluster</name>
    <dbReference type="NCBI Taxonomy" id="2918883"/>
    <lineage>
        <taxon>Eukaryota</taxon>
        <taxon>Metamonada</taxon>
        <taxon>Carpediemonas-like organisms</taxon>
        <taxon>Aduncisulcus</taxon>
    </lineage>
</organism>
<evidence type="ECO:0000259" key="10">
    <source>
        <dbReference type="SMART" id="SM00651"/>
    </source>
</evidence>
<keyword evidence="12" id="KW-1185">Reference proteome</keyword>
<proteinExistence type="inferred from homology"/>
<comment type="caution">
    <text evidence="11">The sequence shown here is derived from an EMBL/GenBank/DDBJ whole genome shotgun (WGS) entry which is preliminary data.</text>
</comment>
<evidence type="ECO:0000256" key="2">
    <source>
        <dbReference type="ARBA" id="ARBA00004514"/>
    </source>
</evidence>
<reference evidence="11" key="1">
    <citation type="submission" date="2022-03" db="EMBL/GenBank/DDBJ databases">
        <title>Draft genome sequence of Aduncisulcus paluster, a free-living microaerophilic Fornicata.</title>
        <authorList>
            <person name="Yuyama I."/>
            <person name="Kume K."/>
            <person name="Tamura T."/>
            <person name="Inagaki Y."/>
            <person name="Hashimoto T."/>
        </authorList>
    </citation>
    <scope>NUCLEOTIDE SEQUENCE</scope>
    <source>
        <strain evidence="11">NY0171</strain>
    </source>
</reference>
<evidence type="ECO:0000256" key="7">
    <source>
        <dbReference type="ARBA" id="ARBA00023242"/>
    </source>
</evidence>
<dbReference type="Pfam" id="PF01423">
    <property type="entry name" value="LSM"/>
    <property type="match status" value="1"/>
</dbReference>